<sequence>MTSSDLVNDDNVTDSGTDETVDYEIRMTVPEALLVTISLTGIILITITGNVMVIISVFIYRPLRNVQNMFLVSLAIADITLAVTVMPLNIVYTILDKWIFGVHICEMWLTFDVLCCTASILNLCAIALDRYWAIHDPINYASKRTMRHVLFMIACVWIISAIISIPPLLGWNDWPEVFESDTPCQLSEERSYVIYSSCGTFYIPLIIMTVVYVKIFQATRQRLRERAKASSAQIGLKSNPISNNSASHECRFLSLPTEGNSSTHTTTDIDDSSPPSTSPVCKVKKESARSLNQQMSDDSNTLRKTDSGKSVIQKYWEERQKISLSKERRAARVLGIVMGVFAFTFLHCNCFVL</sequence>
<evidence type="ECO:0000256" key="9">
    <source>
        <dbReference type="ARBA" id="ARBA00023180"/>
    </source>
</evidence>
<comment type="caution">
    <text evidence="15">The sequence shown here is derived from an EMBL/GenBank/DDBJ whole genome shotgun (WGS) entry which is preliminary data.</text>
</comment>
<keyword evidence="5 13" id="KW-1133">Transmembrane helix</keyword>
<dbReference type="AlphaFoldDB" id="A0A443SP49"/>
<evidence type="ECO:0000259" key="14">
    <source>
        <dbReference type="PROSITE" id="PS50262"/>
    </source>
</evidence>
<keyword evidence="9" id="KW-0325">Glycoprotein</keyword>
<dbReference type="PRINTS" id="PR00664">
    <property type="entry name" value="OCTOPAMINER"/>
</dbReference>
<dbReference type="PRINTS" id="PR00237">
    <property type="entry name" value="GPCRRHODOPSN"/>
</dbReference>
<dbReference type="Proteomes" id="UP000288716">
    <property type="component" value="Unassembled WGS sequence"/>
</dbReference>
<feature type="transmembrane region" description="Helical" evidence="13">
    <location>
        <begin position="149"/>
        <end position="172"/>
    </location>
</feature>
<evidence type="ECO:0000256" key="8">
    <source>
        <dbReference type="ARBA" id="ARBA00023170"/>
    </source>
</evidence>
<comment type="similarity">
    <text evidence="2 11">Belongs to the G-protein coupled receptor 1 family.</text>
</comment>
<evidence type="ECO:0000256" key="11">
    <source>
        <dbReference type="RuleBase" id="RU000688"/>
    </source>
</evidence>
<feature type="compositionally biased region" description="Low complexity" evidence="12">
    <location>
        <begin position="261"/>
        <end position="279"/>
    </location>
</feature>
<evidence type="ECO:0000256" key="5">
    <source>
        <dbReference type="ARBA" id="ARBA00022989"/>
    </source>
</evidence>
<feature type="transmembrane region" description="Helical" evidence="13">
    <location>
        <begin position="71"/>
        <end position="95"/>
    </location>
</feature>
<evidence type="ECO:0000313" key="15">
    <source>
        <dbReference type="EMBL" id="RWS29309.1"/>
    </source>
</evidence>
<dbReference type="SUPFAM" id="SSF81321">
    <property type="entry name" value="Family A G protein-coupled receptor-like"/>
    <property type="match status" value="1"/>
</dbReference>
<dbReference type="VEuPathDB" id="VectorBase:LDEU002731"/>
<feature type="domain" description="G-protein coupled receptors family 1 profile" evidence="14">
    <location>
        <begin position="49"/>
        <end position="353"/>
    </location>
</feature>
<dbReference type="InterPro" id="IPR000276">
    <property type="entry name" value="GPCR_Rhodpsn"/>
</dbReference>
<evidence type="ECO:0000256" key="2">
    <source>
        <dbReference type="ARBA" id="ARBA00010663"/>
    </source>
</evidence>
<evidence type="ECO:0000256" key="4">
    <source>
        <dbReference type="ARBA" id="ARBA00022692"/>
    </source>
</evidence>
<organism evidence="15 16">
    <name type="scientific">Leptotrombidium deliense</name>
    <dbReference type="NCBI Taxonomy" id="299467"/>
    <lineage>
        <taxon>Eukaryota</taxon>
        <taxon>Metazoa</taxon>
        <taxon>Ecdysozoa</taxon>
        <taxon>Arthropoda</taxon>
        <taxon>Chelicerata</taxon>
        <taxon>Arachnida</taxon>
        <taxon>Acari</taxon>
        <taxon>Acariformes</taxon>
        <taxon>Trombidiformes</taxon>
        <taxon>Prostigmata</taxon>
        <taxon>Anystina</taxon>
        <taxon>Parasitengona</taxon>
        <taxon>Trombiculoidea</taxon>
        <taxon>Trombiculidae</taxon>
        <taxon>Leptotrombidium</taxon>
    </lineage>
</organism>
<dbReference type="InterPro" id="IPR002002">
    <property type="entry name" value="Octopmn_rcpt"/>
</dbReference>
<evidence type="ECO:0000256" key="7">
    <source>
        <dbReference type="ARBA" id="ARBA00023136"/>
    </source>
</evidence>
<dbReference type="PANTHER" id="PTHR24248">
    <property type="entry name" value="ADRENERGIC RECEPTOR-RELATED G-PROTEIN COUPLED RECEPTOR"/>
    <property type="match status" value="1"/>
</dbReference>
<dbReference type="InterPro" id="IPR017452">
    <property type="entry name" value="GPCR_Rhodpsn_7TM"/>
</dbReference>
<dbReference type="OrthoDB" id="5955450at2759"/>
<keyword evidence="16" id="KW-1185">Reference proteome</keyword>
<accession>A0A443SP49</accession>
<feature type="transmembrane region" description="Helical" evidence="13">
    <location>
        <begin position="192"/>
        <end position="216"/>
    </location>
</feature>
<feature type="transmembrane region" description="Helical" evidence="13">
    <location>
        <begin position="107"/>
        <end position="128"/>
    </location>
</feature>
<dbReference type="GO" id="GO:0005886">
    <property type="term" value="C:plasma membrane"/>
    <property type="evidence" value="ECO:0007669"/>
    <property type="project" value="UniProtKB-SubCell"/>
</dbReference>
<dbReference type="STRING" id="299467.A0A443SP49"/>
<dbReference type="EMBL" id="NCKV01000971">
    <property type="protein sequence ID" value="RWS29309.1"/>
    <property type="molecule type" value="Genomic_DNA"/>
</dbReference>
<dbReference type="Gene3D" id="1.20.1070.10">
    <property type="entry name" value="Rhodopsin 7-helix transmembrane proteins"/>
    <property type="match status" value="1"/>
</dbReference>
<reference evidence="15 16" key="1">
    <citation type="journal article" date="2018" name="Gigascience">
        <title>Genomes of trombidid mites reveal novel predicted allergens and laterally-transferred genes associated with secondary metabolism.</title>
        <authorList>
            <person name="Dong X."/>
            <person name="Chaisiri K."/>
            <person name="Xia D."/>
            <person name="Armstrong S.D."/>
            <person name="Fang Y."/>
            <person name="Donnelly M.J."/>
            <person name="Kadowaki T."/>
            <person name="McGarry J.W."/>
            <person name="Darby A.C."/>
            <person name="Makepeace B.L."/>
        </authorList>
    </citation>
    <scope>NUCLEOTIDE SEQUENCE [LARGE SCALE GENOMIC DNA]</scope>
    <source>
        <strain evidence="15">UoL-UT</strain>
    </source>
</reference>
<keyword evidence="6 11" id="KW-0297">G-protein coupled receptor</keyword>
<gene>
    <name evidence="15" type="ORF">B4U80_09191</name>
</gene>
<dbReference type="PANTHER" id="PTHR24248:SF174">
    <property type="entry name" value="TYRAMINE_OCTOPAMINE RECEPTOR"/>
    <property type="match status" value="1"/>
</dbReference>
<evidence type="ECO:0000256" key="12">
    <source>
        <dbReference type="SAM" id="MobiDB-lite"/>
    </source>
</evidence>
<name>A0A443SP49_9ACAR</name>
<dbReference type="Pfam" id="PF00001">
    <property type="entry name" value="7tm_1"/>
    <property type="match status" value="1"/>
</dbReference>
<feature type="transmembrane region" description="Helical" evidence="13">
    <location>
        <begin position="32"/>
        <end position="59"/>
    </location>
</feature>
<protein>
    <submittedName>
        <fullName evidence="15">G-protein coupled receptor-like protein</fullName>
    </submittedName>
</protein>
<comment type="subcellular location">
    <subcellularLocation>
        <location evidence="1">Cell membrane</location>
        <topology evidence="1">Multi-pass membrane protein</topology>
    </subcellularLocation>
</comment>
<evidence type="ECO:0000256" key="10">
    <source>
        <dbReference type="ARBA" id="ARBA00023224"/>
    </source>
</evidence>
<evidence type="ECO:0000313" key="16">
    <source>
        <dbReference type="Proteomes" id="UP000288716"/>
    </source>
</evidence>
<dbReference type="GO" id="GO:0004989">
    <property type="term" value="F:octopamine receptor activity"/>
    <property type="evidence" value="ECO:0007669"/>
    <property type="project" value="InterPro"/>
</dbReference>
<proteinExistence type="inferred from homology"/>
<evidence type="ECO:0000256" key="1">
    <source>
        <dbReference type="ARBA" id="ARBA00004651"/>
    </source>
</evidence>
<feature type="region of interest" description="Disordered" evidence="12">
    <location>
        <begin position="256"/>
        <end position="281"/>
    </location>
</feature>
<keyword evidence="3" id="KW-1003">Cell membrane</keyword>
<evidence type="ECO:0000256" key="13">
    <source>
        <dbReference type="SAM" id="Phobius"/>
    </source>
</evidence>
<keyword evidence="10 11" id="KW-0807">Transducer</keyword>
<feature type="transmembrane region" description="Helical" evidence="13">
    <location>
        <begin position="329"/>
        <end position="346"/>
    </location>
</feature>
<evidence type="ECO:0000256" key="3">
    <source>
        <dbReference type="ARBA" id="ARBA00022475"/>
    </source>
</evidence>
<keyword evidence="7 13" id="KW-0472">Membrane</keyword>
<dbReference type="PROSITE" id="PS50262">
    <property type="entry name" value="G_PROTEIN_RECEP_F1_2"/>
    <property type="match status" value="1"/>
</dbReference>
<keyword evidence="8 11" id="KW-0675">Receptor</keyword>
<dbReference type="PROSITE" id="PS00237">
    <property type="entry name" value="G_PROTEIN_RECEP_F1_1"/>
    <property type="match status" value="1"/>
</dbReference>
<evidence type="ECO:0000256" key="6">
    <source>
        <dbReference type="ARBA" id="ARBA00023040"/>
    </source>
</evidence>
<keyword evidence="4 11" id="KW-0812">Transmembrane</keyword>